<dbReference type="InterPro" id="IPR008928">
    <property type="entry name" value="6-hairpin_glycosidase_sf"/>
</dbReference>
<dbReference type="AlphaFoldDB" id="A0A2T3NDL0"/>
<name>A0A2T3NDL0_9GAMM</name>
<dbReference type="InterPro" id="IPR012878">
    <property type="entry name" value="Beta-AFase-like_GH127_cat"/>
</dbReference>
<evidence type="ECO:0000313" key="3">
    <source>
        <dbReference type="EMBL" id="PSW12273.1"/>
    </source>
</evidence>
<evidence type="ECO:0008006" key="5">
    <source>
        <dbReference type="Google" id="ProtNLM"/>
    </source>
</evidence>
<comment type="caution">
    <text evidence="3">The sequence shown here is derived from an EMBL/GenBank/DDBJ whole genome shotgun (WGS) entry which is preliminary data.</text>
</comment>
<dbReference type="InterPro" id="IPR049174">
    <property type="entry name" value="Beta-AFase-like"/>
</dbReference>
<dbReference type="Pfam" id="PF07944">
    <property type="entry name" value="Beta-AFase-like_GH127_cat"/>
    <property type="match status" value="1"/>
</dbReference>
<dbReference type="EMBL" id="PYMB01000005">
    <property type="protein sequence ID" value="PSW12273.1"/>
    <property type="molecule type" value="Genomic_DNA"/>
</dbReference>
<gene>
    <name evidence="3" type="ORF">C9J01_13915</name>
</gene>
<dbReference type="Pfam" id="PF20736">
    <property type="entry name" value="Glyco_hydro127M"/>
    <property type="match status" value="1"/>
</dbReference>
<dbReference type="Proteomes" id="UP000241346">
    <property type="component" value="Unassembled WGS sequence"/>
</dbReference>
<reference evidence="3 4" key="1">
    <citation type="submission" date="2018-03" db="EMBL/GenBank/DDBJ databases">
        <title>Whole genome sequencing of Histamine producing bacteria.</title>
        <authorList>
            <person name="Butler K."/>
        </authorList>
    </citation>
    <scope>NUCLEOTIDE SEQUENCE [LARGE SCALE GENOMIC DNA]</scope>
    <source>
        <strain evidence="3 4">DSM 19138</strain>
    </source>
</reference>
<sequence length="643" mass="73429">MRKGSNMANARPLPQAFQWLTCKHIRPSGWLAEQMQFDLNHGFVGHLDQLVPELITEDDIYGEHRRTLADKAKDVGSIAQDADWEVQYLWWNAETQSNWWDGFVRHAMLVGTEEQQNKVHRYIDHILSTQDNDGYIGIYAPDLRYKAKGENGELWAQAALFRVLIAYYEVTQNQDVLDRVIKAVERTMTAWPINESKPFDVTESYAGVGHGLVFTDVLDRLYQLTGKQQYLDYAHFLYRDYCRYPLCDIDIQLDALLDPDYRYQGHAVHTWEHLRPLLTAYFATGSKDLKAGLEAFVGRLPDYLTPSGAPIGDEFILGKQANATQVGYEYCSIHELLDGFTHMLQKTGEFSWADHIENMLFNAAQGARHPDGMGIAYLKTDNSYSMLGEAGVHSDGCTAHEVQTRYKYSPTHQEAAVCCVPNAGRIYPYYLKAMWMQQQDTIIKPLYGPSEFTTEIKGQRLTISEQTNYPAEHSVVLQFSADSPVQATLRCRLPGWAKGVCVKGANVELGEGWFEIRGQWQGQRVEIQFNTQPQLCTDNLGDHYFRYGPLVYSLPIKAIETIDKQLPLVPFQERCYQTENGWLPVEYNHNPHTELASLEATAALPWGQYTPLRTDLGYQGQQFVLQPMAAHILRQVTFKPKAW</sequence>
<protein>
    <recommendedName>
        <fullName evidence="5">Glycosyl hydrolase</fullName>
    </recommendedName>
</protein>
<evidence type="ECO:0000313" key="4">
    <source>
        <dbReference type="Proteomes" id="UP000241346"/>
    </source>
</evidence>
<proteinExistence type="predicted"/>
<organism evidence="3 4">
    <name type="scientific">Photobacterium rosenbergii</name>
    <dbReference type="NCBI Taxonomy" id="294936"/>
    <lineage>
        <taxon>Bacteria</taxon>
        <taxon>Pseudomonadati</taxon>
        <taxon>Pseudomonadota</taxon>
        <taxon>Gammaproteobacteria</taxon>
        <taxon>Vibrionales</taxon>
        <taxon>Vibrionaceae</taxon>
        <taxon>Photobacterium</taxon>
    </lineage>
</organism>
<feature type="domain" description="Non-reducing end beta-L-arabinofuranosidase-like GH127 catalytic" evidence="1">
    <location>
        <begin position="97"/>
        <end position="429"/>
    </location>
</feature>
<dbReference type="GO" id="GO:0005975">
    <property type="term" value="P:carbohydrate metabolic process"/>
    <property type="evidence" value="ECO:0007669"/>
    <property type="project" value="InterPro"/>
</dbReference>
<dbReference type="InterPro" id="IPR049046">
    <property type="entry name" value="Beta-AFase-like_GH127_middle"/>
</dbReference>
<dbReference type="SUPFAM" id="SSF48208">
    <property type="entry name" value="Six-hairpin glycosidases"/>
    <property type="match status" value="1"/>
</dbReference>
<evidence type="ECO:0000259" key="1">
    <source>
        <dbReference type="Pfam" id="PF07944"/>
    </source>
</evidence>
<feature type="domain" description="Non-reducing end beta-L-arabinofuranosidase-like GH127 middle" evidence="2">
    <location>
        <begin position="443"/>
        <end position="529"/>
    </location>
</feature>
<dbReference type="PANTHER" id="PTHR43465">
    <property type="entry name" value="DUF1680 DOMAIN PROTEIN (AFU_ORTHOLOGUE AFUA_1G08910)"/>
    <property type="match status" value="1"/>
</dbReference>
<evidence type="ECO:0000259" key="2">
    <source>
        <dbReference type="Pfam" id="PF20736"/>
    </source>
</evidence>
<dbReference type="PANTHER" id="PTHR43465:SF2">
    <property type="entry name" value="DUF1680 DOMAIN PROTEIN (AFU_ORTHOLOGUE AFUA_1G08910)"/>
    <property type="match status" value="1"/>
</dbReference>
<accession>A0A2T3NDL0</accession>